<accession>A0A0F9VYH6</accession>
<protein>
    <submittedName>
        <fullName evidence="1">Uncharacterized protein</fullName>
    </submittedName>
</protein>
<sequence>MTEGKVAAEALLCFGPEHLRPSVESRWMEIGGNRSVKVRPLGMTEAVIVMHGLPDLAALNMKKKLTRIPENIGDHMDDIISRCVVEPVFFRDAKDSAEEAVNGALPLSRVAPIDKIRIYQVILEISGFSDKEAKAIDPL</sequence>
<organism evidence="1">
    <name type="scientific">marine sediment metagenome</name>
    <dbReference type="NCBI Taxonomy" id="412755"/>
    <lineage>
        <taxon>unclassified sequences</taxon>
        <taxon>metagenomes</taxon>
        <taxon>ecological metagenomes</taxon>
    </lineage>
</organism>
<reference evidence="1" key="1">
    <citation type="journal article" date="2015" name="Nature">
        <title>Complex archaea that bridge the gap between prokaryotes and eukaryotes.</title>
        <authorList>
            <person name="Spang A."/>
            <person name="Saw J.H."/>
            <person name="Jorgensen S.L."/>
            <person name="Zaremba-Niedzwiedzka K."/>
            <person name="Martijn J."/>
            <person name="Lind A.E."/>
            <person name="van Eijk R."/>
            <person name="Schleper C."/>
            <person name="Guy L."/>
            <person name="Ettema T.J."/>
        </authorList>
    </citation>
    <scope>NUCLEOTIDE SEQUENCE</scope>
</reference>
<dbReference type="EMBL" id="LAZR01000397">
    <property type="protein sequence ID" value="KKN70763.1"/>
    <property type="molecule type" value="Genomic_DNA"/>
</dbReference>
<dbReference type="AlphaFoldDB" id="A0A0F9VYH6"/>
<proteinExistence type="predicted"/>
<evidence type="ECO:0000313" key="1">
    <source>
        <dbReference type="EMBL" id="KKN70763.1"/>
    </source>
</evidence>
<name>A0A0F9VYH6_9ZZZZ</name>
<gene>
    <name evidence="1" type="ORF">LCGC14_0427580</name>
</gene>
<comment type="caution">
    <text evidence="1">The sequence shown here is derived from an EMBL/GenBank/DDBJ whole genome shotgun (WGS) entry which is preliminary data.</text>
</comment>